<gene>
    <name evidence="1" type="ORF">ND2E_4199</name>
</gene>
<reference evidence="1 2" key="1">
    <citation type="submission" date="2014-08" db="EMBL/GenBank/DDBJ databases">
        <title>Genomic and Phenotypic Diversity of Colwellia psychrerythraea strains from Disparate Marine Basins.</title>
        <authorList>
            <person name="Techtmann S.M."/>
            <person name="Stelling S.C."/>
            <person name="Utturkar S.M."/>
            <person name="Alshibli N."/>
            <person name="Harris A."/>
            <person name="Brown S.D."/>
            <person name="Hazen T.C."/>
        </authorList>
    </citation>
    <scope>NUCLEOTIDE SEQUENCE [LARGE SCALE GENOMIC DNA]</scope>
    <source>
        <strain evidence="1 2">ND2E</strain>
    </source>
</reference>
<dbReference type="InterPro" id="IPR053841">
    <property type="entry name" value="MksE"/>
</dbReference>
<dbReference type="OrthoDB" id="6194274at2"/>
<dbReference type="Proteomes" id="UP000029843">
    <property type="component" value="Unassembled WGS sequence"/>
</dbReference>
<dbReference type="EMBL" id="JQED01000047">
    <property type="protein sequence ID" value="KGJ88363.1"/>
    <property type="molecule type" value="Genomic_DNA"/>
</dbReference>
<sequence length="181" mass="20060">MNNFGLNHIASQAIYKDLISGKMINETEYIDGELVKSTKFRELVNDIDKYRELYTLLGFTLKGIDGVAYFITRPDKADELNDTAANAQTILLILSRGIGKQGIAPGILFDEKSGISTKLVDEMGAETEAAQILKACGMKQPLSQPLNNTLLERGLMFKNLDDRYVLSSAGQAMFNRLFSID</sequence>
<dbReference type="RefSeq" id="WP_033095161.1">
    <property type="nucleotide sequence ID" value="NZ_JQED01000047.1"/>
</dbReference>
<dbReference type="AlphaFoldDB" id="A0A099KFF8"/>
<dbReference type="Pfam" id="PF21980">
    <property type="entry name" value="MksE"/>
    <property type="match status" value="1"/>
</dbReference>
<comment type="caution">
    <text evidence="1">The sequence shown here is derived from an EMBL/GenBank/DDBJ whole genome shotgun (WGS) entry which is preliminary data.</text>
</comment>
<accession>A0A099KFF8</accession>
<organism evidence="1 2">
    <name type="scientific">Colwellia psychrerythraea</name>
    <name type="common">Vibrio psychroerythus</name>
    <dbReference type="NCBI Taxonomy" id="28229"/>
    <lineage>
        <taxon>Bacteria</taxon>
        <taxon>Pseudomonadati</taxon>
        <taxon>Pseudomonadota</taxon>
        <taxon>Gammaproteobacteria</taxon>
        <taxon>Alteromonadales</taxon>
        <taxon>Colwelliaceae</taxon>
        <taxon>Colwellia</taxon>
    </lineage>
</organism>
<evidence type="ECO:0000313" key="2">
    <source>
        <dbReference type="Proteomes" id="UP000029843"/>
    </source>
</evidence>
<name>A0A099KFF8_COLPS</name>
<proteinExistence type="predicted"/>
<dbReference type="PATRIC" id="fig|28229.4.peg.3545"/>
<protein>
    <submittedName>
        <fullName evidence="1">Uncharacterized protein</fullName>
    </submittedName>
</protein>
<evidence type="ECO:0000313" key="1">
    <source>
        <dbReference type="EMBL" id="KGJ88363.1"/>
    </source>
</evidence>